<dbReference type="PANTHER" id="PTHR31920:SF56">
    <property type="entry name" value="TF-B3 DOMAIN-CONTAINING PROTEIN"/>
    <property type="match status" value="1"/>
</dbReference>
<keyword evidence="5" id="KW-0539">Nucleus</keyword>
<dbReference type="PANTHER" id="PTHR31920">
    <property type="entry name" value="B3 DOMAIN-CONTAINING"/>
    <property type="match status" value="1"/>
</dbReference>
<name>A0A397KY80_BRACM</name>
<feature type="compositionally biased region" description="Acidic residues" evidence="6">
    <location>
        <begin position="193"/>
        <end position="215"/>
    </location>
</feature>
<dbReference type="GO" id="GO:0005634">
    <property type="term" value="C:nucleus"/>
    <property type="evidence" value="ECO:0007669"/>
    <property type="project" value="UniProtKB-SubCell"/>
</dbReference>
<feature type="compositionally biased region" description="Low complexity" evidence="6">
    <location>
        <begin position="120"/>
        <end position="136"/>
    </location>
</feature>
<feature type="compositionally biased region" description="Acidic residues" evidence="6">
    <location>
        <begin position="150"/>
        <end position="163"/>
    </location>
</feature>
<dbReference type="SUPFAM" id="SSF101936">
    <property type="entry name" value="DNA-binding pseudobarrel domain"/>
    <property type="match status" value="2"/>
</dbReference>
<sequence>MAEDDTPPRFFKVFISHHSSDSMLIPISYTHELPRILPKTAILQGTGGCFWKVEMKRKRDEVYFGKGWTKFVTDNSLNDGDFLTFVYNGANVFEVSIYGLGGCKEMRAVTEVEEVKEDSVVSLSSTDSDTSSESVVANTISKNKGQSQVVEDEDESEEAEAETCSESTVAKTTTGSRNKVFPGKKKEKVVESSNEDSDSDYTEANEDSDSDDTEVSGDLYAFSESSNTVAQPKKKRERVTIKKIKDPEKYLVDPKNVFFETNVKNRPYELLVSAQLVKDYDLKFKKLVYYTDYHKDGKLQAKTTKWKDNRVCIKKWNRICKRNKLKKGDGILCELKRKEGFVYAVIIHIVREKDL</sequence>
<evidence type="ECO:0000313" key="8">
    <source>
        <dbReference type="EMBL" id="RIA05376.1"/>
    </source>
</evidence>
<feature type="compositionally biased region" description="Polar residues" evidence="6">
    <location>
        <begin position="137"/>
        <end position="148"/>
    </location>
</feature>
<reference evidence="8" key="1">
    <citation type="submission" date="2018-06" db="EMBL/GenBank/DDBJ databases">
        <title>WGS assembly of Brassica rapa FPsc.</title>
        <authorList>
            <person name="Bowman J."/>
            <person name="Kohchi T."/>
            <person name="Yamato K."/>
            <person name="Jenkins J."/>
            <person name="Shu S."/>
            <person name="Ishizaki K."/>
            <person name="Yamaoka S."/>
            <person name="Nishihama R."/>
            <person name="Nakamura Y."/>
            <person name="Berger F."/>
            <person name="Adam C."/>
            <person name="Aki S."/>
            <person name="Althoff F."/>
            <person name="Araki T."/>
            <person name="Arteaga-Vazquez M."/>
            <person name="Balasubrmanian S."/>
            <person name="Bauer D."/>
            <person name="Boehm C."/>
            <person name="Briginshaw L."/>
            <person name="Caballero-Perez J."/>
            <person name="Catarino B."/>
            <person name="Chen F."/>
            <person name="Chiyoda S."/>
            <person name="Chovatia M."/>
            <person name="Davies K."/>
            <person name="Delmans M."/>
            <person name="Demura T."/>
            <person name="Dierschke T."/>
            <person name="Dolan L."/>
            <person name="Dorantes-Acosta A."/>
            <person name="Eklund D."/>
            <person name="Florent S."/>
            <person name="Flores-Sandoval E."/>
            <person name="Fujiyama A."/>
            <person name="Fukuzawa H."/>
            <person name="Galik B."/>
            <person name="Grimanelli D."/>
            <person name="Grimwood J."/>
            <person name="Grossniklaus U."/>
            <person name="Hamada T."/>
            <person name="Haseloff J."/>
            <person name="Hetherington A."/>
            <person name="Higo A."/>
            <person name="Hirakawa Y."/>
            <person name="Hundley H."/>
            <person name="Ikeda Y."/>
            <person name="Inoue K."/>
            <person name="Inoue S."/>
            <person name="Ishida S."/>
            <person name="Jia Q."/>
            <person name="Kakita M."/>
            <person name="Kanazawa T."/>
            <person name="Kawai Y."/>
            <person name="Kawashima T."/>
            <person name="Kennedy M."/>
            <person name="Kinose K."/>
            <person name="Kinoshita T."/>
            <person name="Kohara Y."/>
            <person name="Koide E."/>
            <person name="Komatsu K."/>
            <person name="Kopischke S."/>
            <person name="Kubo M."/>
            <person name="Kyozuka J."/>
            <person name="Lagercrantz U."/>
            <person name="Lin S."/>
            <person name="Lindquist E."/>
            <person name="Lipzen A."/>
            <person name="Lu C."/>
            <person name="Luna E."/>
            <person name="Martienssen R."/>
            <person name="Minamino N."/>
            <person name="Mizutani M."/>
            <person name="Mizutani M."/>
            <person name="Mochizuki N."/>
            <person name="Monte I."/>
            <person name="Mosher R."/>
            <person name="Nagasaki H."/>
            <person name="Nakagami H."/>
            <person name="Naramoto S."/>
            <person name="Nishitani K."/>
            <person name="Ohtani M."/>
            <person name="Okamoto T."/>
            <person name="Okumura M."/>
            <person name="Phillips J."/>
            <person name="Pollak B."/>
            <person name="Reinders A."/>
            <person name="Roevekamp M."/>
            <person name="Sano R."/>
            <person name="Sawa S."/>
            <person name="Schmid M."/>
            <person name="Shirakawa M."/>
            <person name="Solano R."/>
            <person name="Spunde A."/>
            <person name="Suetsugu N."/>
            <person name="Sugano S."/>
            <person name="Sugiyama A."/>
            <person name="Sun R."/>
            <person name="Suzuki Y."/>
            <person name="Takenaka M."/>
            <person name="Takezawa D."/>
            <person name="Tomogane H."/>
            <person name="Tsuzuki M."/>
            <person name="Ueda T."/>
            <person name="Umeda M."/>
            <person name="Ward J."/>
            <person name="Watanabe Y."/>
            <person name="Yazaki K."/>
            <person name="Yokoyama R."/>
            <person name="Yoshitake Y."/>
            <person name="Yotsui I."/>
            <person name="Zachgo S."/>
            <person name="Schmutz J."/>
        </authorList>
    </citation>
    <scope>NUCLEOTIDE SEQUENCE [LARGE SCALE GENOMIC DNA]</scope>
</reference>
<evidence type="ECO:0000256" key="1">
    <source>
        <dbReference type="ARBA" id="ARBA00004123"/>
    </source>
</evidence>
<evidence type="ECO:0000256" key="2">
    <source>
        <dbReference type="ARBA" id="ARBA00023015"/>
    </source>
</evidence>
<dbReference type="AlphaFoldDB" id="A0A397KY80"/>
<protein>
    <recommendedName>
        <fullName evidence="7">TF-B3 domain-containing protein</fullName>
    </recommendedName>
</protein>
<dbReference type="CDD" id="cd10017">
    <property type="entry name" value="B3_DNA"/>
    <property type="match status" value="1"/>
</dbReference>
<dbReference type="Pfam" id="PF02362">
    <property type="entry name" value="B3"/>
    <property type="match status" value="1"/>
</dbReference>
<gene>
    <name evidence="8" type="ORF">BRARA_K00349</name>
</gene>
<accession>A0A397KY80</accession>
<keyword evidence="3" id="KW-0238">DNA-binding</keyword>
<evidence type="ECO:0000259" key="7">
    <source>
        <dbReference type="PROSITE" id="PS50863"/>
    </source>
</evidence>
<dbReference type="Proteomes" id="UP000264353">
    <property type="component" value="Unassembled WGS sequence"/>
</dbReference>
<dbReference type="Gene3D" id="2.40.330.10">
    <property type="entry name" value="DNA-binding pseudobarrel domain"/>
    <property type="match status" value="2"/>
</dbReference>
<dbReference type="InterPro" id="IPR015300">
    <property type="entry name" value="DNA-bd_pseudobarrel_sf"/>
</dbReference>
<feature type="region of interest" description="Disordered" evidence="6">
    <location>
        <begin position="117"/>
        <end position="216"/>
    </location>
</feature>
<dbReference type="GO" id="GO:0003677">
    <property type="term" value="F:DNA binding"/>
    <property type="evidence" value="ECO:0007669"/>
    <property type="project" value="UniProtKB-KW"/>
</dbReference>
<keyword evidence="2" id="KW-0805">Transcription regulation</keyword>
<comment type="subcellular location">
    <subcellularLocation>
        <location evidence="1">Nucleus</location>
    </subcellularLocation>
</comment>
<dbReference type="PROSITE" id="PS50863">
    <property type="entry name" value="B3"/>
    <property type="match status" value="1"/>
</dbReference>
<evidence type="ECO:0000256" key="5">
    <source>
        <dbReference type="ARBA" id="ARBA00023242"/>
    </source>
</evidence>
<organism evidence="8">
    <name type="scientific">Brassica campestris</name>
    <name type="common">Field mustard</name>
    <dbReference type="NCBI Taxonomy" id="3711"/>
    <lineage>
        <taxon>Eukaryota</taxon>
        <taxon>Viridiplantae</taxon>
        <taxon>Streptophyta</taxon>
        <taxon>Embryophyta</taxon>
        <taxon>Tracheophyta</taxon>
        <taxon>Spermatophyta</taxon>
        <taxon>Magnoliopsida</taxon>
        <taxon>eudicotyledons</taxon>
        <taxon>Gunneridae</taxon>
        <taxon>Pentapetalae</taxon>
        <taxon>rosids</taxon>
        <taxon>malvids</taxon>
        <taxon>Brassicales</taxon>
        <taxon>Brassicaceae</taxon>
        <taxon>Brassiceae</taxon>
        <taxon>Brassica</taxon>
    </lineage>
</organism>
<dbReference type="EMBL" id="KZ864166">
    <property type="protein sequence ID" value="RIA05376.1"/>
    <property type="molecule type" value="Genomic_DNA"/>
</dbReference>
<feature type="domain" description="TF-B3" evidence="7">
    <location>
        <begin position="8"/>
        <end position="101"/>
    </location>
</feature>
<keyword evidence="4" id="KW-0804">Transcription</keyword>
<evidence type="ECO:0000256" key="4">
    <source>
        <dbReference type="ARBA" id="ARBA00023163"/>
    </source>
</evidence>
<dbReference type="InterPro" id="IPR050655">
    <property type="entry name" value="Plant_B3_domain"/>
</dbReference>
<dbReference type="SMART" id="SM01019">
    <property type="entry name" value="B3"/>
    <property type="match status" value="2"/>
</dbReference>
<evidence type="ECO:0000256" key="6">
    <source>
        <dbReference type="SAM" id="MobiDB-lite"/>
    </source>
</evidence>
<proteinExistence type="predicted"/>
<evidence type="ECO:0000256" key="3">
    <source>
        <dbReference type="ARBA" id="ARBA00023125"/>
    </source>
</evidence>
<dbReference type="InterPro" id="IPR003340">
    <property type="entry name" value="B3_DNA-bd"/>
</dbReference>